<reference evidence="2 3" key="1">
    <citation type="submission" date="2020-12" db="EMBL/GenBank/DDBJ databases">
        <title>Novel Thalassolituus-related marine hydrocarbonoclastic bacteria mediated algae-derived hydrocarbons mineralization in twilight zone of the northern South China Sea.</title>
        <authorList>
            <person name="Dong C."/>
        </authorList>
    </citation>
    <scope>NUCLEOTIDE SEQUENCE [LARGE SCALE GENOMIC DNA]</scope>
    <source>
        <strain evidence="2 3">IMCC1826</strain>
    </source>
</reference>
<accession>A0ABS7ZKL2</accession>
<dbReference type="RefSeq" id="WP_225671044.1">
    <property type="nucleotide sequence ID" value="NZ_JAEDAH010000006.1"/>
</dbReference>
<dbReference type="EMBL" id="JAEDAH010000006">
    <property type="protein sequence ID" value="MCA6062261.1"/>
    <property type="molecule type" value="Genomic_DNA"/>
</dbReference>
<organism evidence="2 3">
    <name type="scientific">Thalassolituus marinus</name>
    <dbReference type="NCBI Taxonomy" id="671053"/>
    <lineage>
        <taxon>Bacteria</taxon>
        <taxon>Pseudomonadati</taxon>
        <taxon>Pseudomonadota</taxon>
        <taxon>Gammaproteobacteria</taxon>
        <taxon>Oceanospirillales</taxon>
        <taxon>Oceanospirillaceae</taxon>
        <taxon>Thalassolituus</taxon>
    </lineage>
</organism>
<evidence type="ECO:0000313" key="3">
    <source>
        <dbReference type="Proteomes" id="UP000714380"/>
    </source>
</evidence>
<comment type="caution">
    <text evidence="2">The sequence shown here is derived from an EMBL/GenBank/DDBJ whole genome shotgun (WGS) entry which is preliminary data.</text>
</comment>
<proteinExistence type="predicted"/>
<dbReference type="SUPFAM" id="SSF56935">
    <property type="entry name" value="Porins"/>
    <property type="match status" value="1"/>
</dbReference>
<evidence type="ECO:0000256" key="1">
    <source>
        <dbReference type="SAM" id="SignalP"/>
    </source>
</evidence>
<feature type="signal peptide" evidence="1">
    <location>
        <begin position="1"/>
        <end position="28"/>
    </location>
</feature>
<gene>
    <name evidence="2" type="ORF">I9W95_01435</name>
</gene>
<feature type="chain" id="PRO_5045522453" description="Porin domain-containing protein" evidence="1">
    <location>
        <begin position="29"/>
        <end position="420"/>
    </location>
</feature>
<protein>
    <recommendedName>
        <fullName evidence="4">Porin domain-containing protein</fullName>
    </recommendedName>
</protein>
<keyword evidence="3" id="KW-1185">Reference proteome</keyword>
<keyword evidence="1" id="KW-0732">Signal</keyword>
<evidence type="ECO:0008006" key="4">
    <source>
        <dbReference type="Google" id="ProtNLM"/>
    </source>
</evidence>
<evidence type="ECO:0000313" key="2">
    <source>
        <dbReference type="EMBL" id="MCA6062261.1"/>
    </source>
</evidence>
<dbReference type="Proteomes" id="UP000714380">
    <property type="component" value="Unassembled WGS sequence"/>
</dbReference>
<dbReference type="Gene3D" id="2.40.160.10">
    <property type="entry name" value="Porin"/>
    <property type="match status" value="1"/>
</dbReference>
<dbReference type="InterPro" id="IPR023614">
    <property type="entry name" value="Porin_dom_sf"/>
</dbReference>
<name>A0ABS7ZKL2_9GAMM</name>
<sequence>MSLRSLPKYINCSIGGIALALGSVNASAVAVTDDLDVSGFMRVVGGYLSGTDQKVDGYSDEPSLKQQTLLAVQPTYSFTDSLSVTGQLLAHSSDNRDSGVEWLYLSYRPDDALHFRAGKLRMPFFAYSDSIDVGYSYPWISAPAQVYSNYLFSTFNGVSGSYNYAGSNFALNLEAYYGYFDGDILIAGSRVNVDGRVDDLRGLVVNLRSNNVGLRLSYHTGYNETRIYALEPLQEALQQIGMTASASSLDSEGEVTFIEAALSYDTLSSFYKAEWVHTTTEFDAAPSLTGYYFTAGYNISDWTLHATYASSAYSETNAEDELQPILAAGYDPVNNPLYELAAGYYQVYNSLPDGSMDTYTLGARWDFDINMALKLDVSYLKETAPRSGFFALPASGFYTDNSISDKYSATLYQLGWEWVF</sequence>